<feature type="compositionally biased region" description="Pro residues" evidence="1">
    <location>
        <begin position="59"/>
        <end position="70"/>
    </location>
</feature>
<dbReference type="Proteomes" id="UP001383192">
    <property type="component" value="Unassembled WGS sequence"/>
</dbReference>
<organism evidence="2 3">
    <name type="scientific">Paramarasmius palmivorus</name>
    <dbReference type="NCBI Taxonomy" id="297713"/>
    <lineage>
        <taxon>Eukaryota</taxon>
        <taxon>Fungi</taxon>
        <taxon>Dikarya</taxon>
        <taxon>Basidiomycota</taxon>
        <taxon>Agaricomycotina</taxon>
        <taxon>Agaricomycetes</taxon>
        <taxon>Agaricomycetidae</taxon>
        <taxon>Agaricales</taxon>
        <taxon>Marasmiineae</taxon>
        <taxon>Marasmiaceae</taxon>
        <taxon>Paramarasmius</taxon>
    </lineage>
</organism>
<dbReference type="EMBL" id="JAYKXP010000285">
    <property type="protein sequence ID" value="KAK7016417.1"/>
    <property type="molecule type" value="Genomic_DNA"/>
</dbReference>
<dbReference type="Gene3D" id="3.60.130.30">
    <property type="match status" value="1"/>
</dbReference>
<feature type="compositionally biased region" description="Basic residues" evidence="1">
    <location>
        <begin position="106"/>
        <end position="129"/>
    </location>
</feature>
<feature type="region of interest" description="Disordered" evidence="1">
    <location>
        <begin position="53"/>
        <end position="129"/>
    </location>
</feature>
<evidence type="ECO:0000256" key="1">
    <source>
        <dbReference type="SAM" id="MobiDB-lite"/>
    </source>
</evidence>
<sequence>MTTDILGLPEALRNIFSLKTTRSGSTYSPYTLNADVQLDSLIFNAIARDYPDPLGSPLTTPPSSPVPSRSPSPVDHSSTPSLPLLAETLPDNLSGPGPEPYSHSSGTRKRKRRPKSDKKHSHASHAKKRKLKWIGLCSDETTQQEHHLHPRIFEFAAPTTEFDPATLKTASASTGYIGTAAPLPEIRQYCLEDLVNDGEDSFELMTFESGVTRYIPCRDTGKIMALVVPGPHADPTWKATCKEAADLLRELRPKQRKPLVLSDLGIGNRRIMDTIRFHLSFIRIITLAIFLAWAPRLFSYYVQIMALLLGSDDQLFRPFSNSPFAAFTVNFGPKTVCLPHRDSKNLAFRWCGICALGNFDYVKGGHLVLWDMKLVIEFPPGTIIFIPSAICCHFNTAIQEGEERFSFTTYSAGGLFRWVEHGFQLEDAFKKTEEAVKEAKEKNLRWAKGINLFSSIEELLAQSVEHSEM</sequence>
<dbReference type="AlphaFoldDB" id="A0AAW0ATK8"/>
<gene>
    <name evidence="2" type="ORF">VNI00_018899</name>
</gene>
<reference evidence="2 3" key="1">
    <citation type="submission" date="2024-01" db="EMBL/GenBank/DDBJ databases">
        <title>A draft genome for a cacao thread blight-causing isolate of Paramarasmius palmivorus.</title>
        <authorList>
            <person name="Baruah I.K."/>
            <person name="Bukari Y."/>
            <person name="Amoako-Attah I."/>
            <person name="Meinhardt L.W."/>
            <person name="Bailey B.A."/>
            <person name="Cohen S.P."/>
        </authorList>
    </citation>
    <scope>NUCLEOTIDE SEQUENCE [LARGE SCALE GENOMIC DNA]</scope>
    <source>
        <strain evidence="2 3">GH-12</strain>
    </source>
</reference>
<name>A0AAW0ATK8_9AGAR</name>
<proteinExistence type="predicted"/>
<keyword evidence="3" id="KW-1185">Reference proteome</keyword>
<evidence type="ECO:0000313" key="3">
    <source>
        <dbReference type="Proteomes" id="UP001383192"/>
    </source>
</evidence>
<evidence type="ECO:0000313" key="2">
    <source>
        <dbReference type="EMBL" id="KAK7016417.1"/>
    </source>
</evidence>
<comment type="caution">
    <text evidence="2">The sequence shown here is derived from an EMBL/GenBank/DDBJ whole genome shotgun (WGS) entry which is preliminary data.</text>
</comment>
<accession>A0AAW0ATK8</accession>
<protein>
    <submittedName>
        <fullName evidence="2">Uncharacterized protein</fullName>
    </submittedName>
</protein>